<keyword evidence="3" id="KW-1185">Reference proteome</keyword>
<accession>A0ABW0E855</accession>
<dbReference type="RefSeq" id="WP_378015423.1">
    <property type="nucleotide sequence ID" value="NZ_JBHSKT010000001.1"/>
</dbReference>
<proteinExistence type="predicted"/>
<name>A0ABW0E855_9BACT</name>
<dbReference type="EMBL" id="JBHSKT010000001">
    <property type="protein sequence ID" value="MFC5269024.1"/>
    <property type="molecule type" value="Genomic_DNA"/>
</dbReference>
<feature type="chain" id="PRO_5045929016" description="Outer membrane protein beta-barrel domain-containing protein" evidence="1">
    <location>
        <begin position="21"/>
        <end position="200"/>
    </location>
</feature>
<evidence type="ECO:0000313" key="2">
    <source>
        <dbReference type="EMBL" id="MFC5269024.1"/>
    </source>
</evidence>
<sequence length="200" mass="23050">MKICLLFMSVFIASINIVVAQEEEPKLPQTLKGESWAALGVRSYQNTRIKDSYYQTAGLSFGVGHYFVNKIAIKANVIGQRYSGLTLVGPTIQEFDNKDLILFAGQIRYNFWHVPKFGDMFIQSGYNLGRFTNTDDLKVKRWEIIFLGYNRYSHNGKLKNFGMEMAFGLENDNLNQKTFLSGFVGFNYKFMKRKQTQLTE</sequence>
<evidence type="ECO:0008006" key="4">
    <source>
        <dbReference type="Google" id="ProtNLM"/>
    </source>
</evidence>
<evidence type="ECO:0000256" key="1">
    <source>
        <dbReference type="SAM" id="SignalP"/>
    </source>
</evidence>
<organism evidence="2 3">
    <name type="scientific">Adhaeribacter terreus</name>
    <dbReference type="NCBI Taxonomy" id="529703"/>
    <lineage>
        <taxon>Bacteria</taxon>
        <taxon>Pseudomonadati</taxon>
        <taxon>Bacteroidota</taxon>
        <taxon>Cytophagia</taxon>
        <taxon>Cytophagales</taxon>
        <taxon>Hymenobacteraceae</taxon>
        <taxon>Adhaeribacter</taxon>
    </lineage>
</organism>
<comment type="caution">
    <text evidence="2">The sequence shown here is derived from an EMBL/GenBank/DDBJ whole genome shotgun (WGS) entry which is preliminary data.</text>
</comment>
<evidence type="ECO:0000313" key="3">
    <source>
        <dbReference type="Proteomes" id="UP001596161"/>
    </source>
</evidence>
<keyword evidence="1" id="KW-0732">Signal</keyword>
<dbReference type="Proteomes" id="UP001596161">
    <property type="component" value="Unassembled WGS sequence"/>
</dbReference>
<gene>
    <name evidence="2" type="ORF">ACFPIB_00290</name>
</gene>
<feature type="signal peptide" evidence="1">
    <location>
        <begin position="1"/>
        <end position="20"/>
    </location>
</feature>
<protein>
    <recommendedName>
        <fullName evidence="4">Outer membrane protein beta-barrel domain-containing protein</fullName>
    </recommendedName>
</protein>
<reference evidence="3" key="1">
    <citation type="journal article" date="2019" name="Int. J. Syst. Evol. Microbiol.">
        <title>The Global Catalogue of Microorganisms (GCM) 10K type strain sequencing project: providing services to taxonomists for standard genome sequencing and annotation.</title>
        <authorList>
            <consortium name="The Broad Institute Genomics Platform"/>
            <consortium name="The Broad Institute Genome Sequencing Center for Infectious Disease"/>
            <person name="Wu L."/>
            <person name="Ma J."/>
        </authorList>
    </citation>
    <scope>NUCLEOTIDE SEQUENCE [LARGE SCALE GENOMIC DNA]</scope>
    <source>
        <strain evidence="3">KACC 12602</strain>
    </source>
</reference>